<evidence type="ECO:0000256" key="6">
    <source>
        <dbReference type="ARBA" id="ARBA00023163"/>
    </source>
</evidence>
<dbReference type="GO" id="GO:0005634">
    <property type="term" value="C:nucleus"/>
    <property type="evidence" value="ECO:0007669"/>
    <property type="project" value="UniProtKB-SubCell"/>
</dbReference>
<feature type="compositionally biased region" description="Basic and acidic residues" evidence="9">
    <location>
        <begin position="123"/>
        <end position="133"/>
    </location>
</feature>
<keyword evidence="12" id="KW-1185">Reference proteome</keyword>
<evidence type="ECO:0000256" key="8">
    <source>
        <dbReference type="PROSITE-ProRule" id="PRU00027"/>
    </source>
</evidence>
<comment type="caution">
    <text evidence="11">The sequence shown here is derived from an EMBL/GenBank/DDBJ whole genome shotgun (WGS) entry which is preliminary data.</text>
</comment>
<protein>
    <recommendedName>
        <fullName evidence="10">BED-type domain-containing protein</fullName>
    </recommendedName>
</protein>
<dbReference type="EMBL" id="CAJFDH010000004">
    <property type="protein sequence ID" value="CAD5220120.1"/>
    <property type="molecule type" value="Genomic_DNA"/>
</dbReference>
<organism evidence="11 12">
    <name type="scientific">Bursaphelenchus okinawaensis</name>
    <dbReference type="NCBI Taxonomy" id="465554"/>
    <lineage>
        <taxon>Eukaryota</taxon>
        <taxon>Metazoa</taxon>
        <taxon>Ecdysozoa</taxon>
        <taxon>Nematoda</taxon>
        <taxon>Chromadorea</taxon>
        <taxon>Rhabditida</taxon>
        <taxon>Tylenchina</taxon>
        <taxon>Tylenchomorpha</taxon>
        <taxon>Aphelenchoidea</taxon>
        <taxon>Aphelenchoididae</taxon>
        <taxon>Bursaphelenchus</taxon>
    </lineage>
</organism>
<comment type="subcellular location">
    <subcellularLocation>
        <location evidence="1">Nucleus</location>
    </subcellularLocation>
</comment>
<keyword evidence="6" id="KW-0804">Transcription</keyword>
<dbReference type="SUPFAM" id="SSF53098">
    <property type="entry name" value="Ribonuclease H-like"/>
    <property type="match status" value="1"/>
</dbReference>
<evidence type="ECO:0000313" key="12">
    <source>
        <dbReference type="Proteomes" id="UP000614601"/>
    </source>
</evidence>
<feature type="region of interest" description="Disordered" evidence="9">
    <location>
        <begin position="232"/>
        <end position="266"/>
    </location>
</feature>
<evidence type="ECO:0000256" key="2">
    <source>
        <dbReference type="ARBA" id="ARBA00022723"/>
    </source>
</evidence>
<keyword evidence="7" id="KW-0539">Nucleus</keyword>
<dbReference type="PANTHER" id="PTHR46481">
    <property type="entry name" value="ZINC FINGER BED DOMAIN-CONTAINING PROTEIN 4"/>
    <property type="match status" value="1"/>
</dbReference>
<feature type="region of interest" description="Disordered" evidence="9">
    <location>
        <begin position="388"/>
        <end position="410"/>
    </location>
</feature>
<feature type="region of interest" description="Disordered" evidence="9">
    <location>
        <begin position="123"/>
        <end position="143"/>
    </location>
</feature>
<dbReference type="PROSITE" id="PS50808">
    <property type="entry name" value="ZF_BED"/>
    <property type="match status" value="1"/>
</dbReference>
<keyword evidence="2" id="KW-0479">Metal-binding</keyword>
<dbReference type="OrthoDB" id="1607513at2759"/>
<dbReference type="AlphaFoldDB" id="A0A811KWC8"/>
<dbReference type="EMBL" id="CAJFCW020000004">
    <property type="protein sequence ID" value="CAG9113235.1"/>
    <property type="molecule type" value="Genomic_DNA"/>
</dbReference>
<evidence type="ECO:0000256" key="5">
    <source>
        <dbReference type="ARBA" id="ARBA00023015"/>
    </source>
</evidence>
<feature type="domain" description="BED-type" evidence="10">
    <location>
        <begin position="173"/>
        <end position="219"/>
    </location>
</feature>
<feature type="compositionally biased region" description="Low complexity" evidence="9">
    <location>
        <begin position="324"/>
        <end position="343"/>
    </location>
</feature>
<keyword evidence="4" id="KW-0862">Zinc</keyword>
<evidence type="ECO:0000256" key="7">
    <source>
        <dbReference type="ARBA" id="ARBA00023242"/>
    </source>
</evidence>
<dbReference type="SUPFAM" id="SSF140996">
    <property type="entry name" value="Hermes dimerisation domain"/>
    <property type="match status" value="1"/>
</dbReference>
<keyword evidence="3 8" id="KW-0863">Zinc-finger</keyword>
<proteinExistence type="predicted"/>
<dbReference type="PANTHER" id="PTHR46481:SF10">
    <property type="entry name" value="ZINC FINGER BED DOMAIN-CONTAINING PROTEIN 39"/>
    <property type="match status" value="1"/>
</dbReference>
<gene>
    <name evidence="11" type="ORF">BOKJ2_LOCUS8785</name>
</gene>
<dbReference type="Gene3D" id="1.10.10.1070">
    <property type="entry name" value="Zinc finger, BED domain-containing"/>
    <property type="match status" value="1"/>
</dbReference>
<feature type="region of interest" description="Disordered" evidence="9">
    <location>
        <begin position="315"/>
        <end position="344"/>
    </location>
</feature>
<dbReference type="InterPro" id="IPR012337">
    <property type="entry name" value="RNaseH-like_sf"/>
</dbReference>
<feature type="compositionally biased region" description="Low complexity" evidence="9">
    <location>
        <begin position="134"/>
        <end position="143"/>
    </location>
</feature>
<reference evidence="11" key="1">
    <citation type="submission" date="2020-09" db="EMBL/GenBank/DDBJ databases">
        <authorList>
            <person name="Kikuchi T."/>
        </authorList>
    </citation>
    <scope>NUCLEOTIDE SEQUENCE</scope>
    <source>
        <strain evidence="11">SH1</strain>
    </source>
</reference>
<evidence type="ECO:0000256" key="3">
    <source>
        <dbReference type="ARBA" id="ARBA00022771"/>
    </source>
</evidence>
<dbReference type="GO" id="GO:0008270">
    <property type="term" value="F:zinc ion binding"/>
    <property type="evidence" value="ECO:0007669"/>
    <property type="project" value="UniProtKB-KW"/>
</dbReference>
<dbReference type="GO" id="GO:0003677">
    <property type="term" value="F:DNA binding"/>
    <property type="evidence" value="ECO:0007669"/>
    <property type="project" value="InterPro"/>
</dbReference>
<feature type="compositionally biased region" description="Polar residues" evidence="9">
    <location>
        <begin position="232"/>
        <end position="247"/>
    </location>
</feature>
<evidence type="ECO:0000259" key="10">
    <source>
        <dbReference type="PROSITE" id="PS50808"/>
    </source>
</evidence>
<feature type="compositionally biased region" description="Polar residues" evidence="9">
    <location>
        <begin position="388"/>
        <end position="407"/>
    </location>
</feature>
<dbReference type="Proteomes" id="UP000783686">
    <property type="component" value="Unassembled WGS sequence"/>
</dbReference>
<evidence type="ECO:0000313" key="11">
    <source>
        <dbReference type="EMBL" id="CAD5220120.1"/>
    </source>
</evidence>
<evidence type="ECO:0000256" key="9">
    <source>
        <dbReference type="SAM" id="MobiDB-lite"/>
    </source>
</evidence>
<dbReference type="Proteomes" id="UP000614601">
    <property type="component" value="Unassembled WGS sequence"/>
</dbReference>
<accession>A0A811KWC8</accession>
<dbReference type="InterPro" id="IPR052035">
    <property type="entry name" value="ZnF_BED_domain_contain"/>
</dbReference>
<evidence type="ECO:0000256" key="4">
    <source>
        <dbReference type="ARBA" id="ARBA00022833"/>
    </source>
</evidence>
<keyword evidence="5" id="KW-0805">Transcription regulation</keyword>
<name>A0A811KWC8_9BILA</name>
<sequence length="958" mass="107123">MPAVVTPNPLVPLTQPMGSDEYSKIAAAVAAMQNANNTLNGGLTSSTNPQGLTSISDLSSSAINLLCANVKQEPTYATKEELMAMVSNTEFLNQPNHWLLNKALTLGTIANPDAEEALRSEERRLFDPNRHASTESTASTSSLPLAEQNIPRKQEIQNDIRHSKGRFELVRKRGRSDVWNLFGQVVDKQTGNRLPYVACYACKVLYTDTGGGTGNMTRHRCSMGSSYRTISRNENQEQSGTQSSSFESVHGFGPSSPDVQEQADHQHNTIGAREAFAYQGYHGSLGSSLGSTGYTSSCLSHGSTSIESLPENHRGFFRSHSAGHSSTTAPTTNTTSTLLHPNTALPPLQRAGSAVGVANLGLSTTNTNIGGSRSNVTTPTPLQQYQHLNPNQKASTPSRPGSSQQIRGTTPVPPVVITGVGYVFTQADKQLFAQAVLKFCAQDMQNSDIVGGEGFKNLIETVLFIGRRSHGDNHVSNSFDPVRNLIPSAQQMREVVMAQDDAIKSATKQDLEQIKDIGISLLGQTIKFGDEEFMCIMADYITDEWQMTQRPLKVLPCKNPKITDFVPMLKDVIEEYNIKDARKILLSFSSDLDDSIKLEGLPSNVQVIRNVVRALSKIVNESFEESPKVNEVRELISTCNIILDSLFQKKLMLDEIPQCLLERKLNHDVFLKTDKISELYLTLKFVRENLGKIANIQELTGGTEYFMKLQTTDWTFVEKVELFLESYYDTFNEFSEQKELTFQSIVPNWFNLLDEYEQVDGDDIQVDDVKVEESEEWSRCIRKRAEEKLKKWSRENLTQEHYMATVLNPKIRSLQLICTDMEKINIYSTIKDVSGLNKIRRERDSSSHDGEPARKRRNFLSKLEDCAMEDDELECYLRTPFGQGKISYRSLLEFWSTFGETNFPKLSRFGRFILGVQDVSRPLHINLPSTKLTAEQIGTFLKLRPEVSSTVGRPLPRL</sequence>
<evidence type="ECO:0000256" key="1">
    <source>
        <dbReference type="ARBA" id="ARBA00004123"/>
    </source>
</evidence>
<dbReference type="InterPro" id="IPR003656">
    <property type="entry name" value="Znf_BED"/>
</dbReference>